<dbReference type="Proteomes" id="UP000736373">
    <property type="component" value="Unassembled WGS sequence"/>
</dbReference>
<gene>
    <name evidence="2" type="ORF">F6X42_42465</name>
</gene>
<feature type="compositionally biased region" description="Polar residues" evidence="1">
    <location>
        <begin position="18"/>
        <end position="31"/>
    </location>
</feature>
<accession>A0ABR7Q2I4</accession>
<dbReference type="EMBL" id="VZQQ01000151">
    <property type="protein sequence ID" value="MBC8752770.1"/>
    <property type="molecule type" value="Genomic_DNA"/>
</dbReference>
<name>A0ABR7Q2I4_9BURK</name>
<evidence type="ECO:0008006" key="4">
    <source>
        <dbReference type="Google" id="ProtNLM"/>
    </source>
</evidence>
<dbReference type="InterPro" id="IPR013783">
    <property type="entry name" value="Ig-like_fold"/>
</dbReference>
<organism evidence="2 3">
    <name type="scientific">Paraburkholderia podalyriae</name>
    <dbReference type="NCBI Taxonomy" id="1938811"/>
    <lineage>
        <taxon>Bacteria</taxon>
        <taxon>Pseudomonadati</taxon>
        <taxon>Pseudomonadota</taxon>
        <taxon>Betaproteobacteria</taxon>
        <taxon>Burkholderiales</taxon>
        <taxon>Burkholderiaceae</taxon>
        <taxon>Paraburkholderia</taxon>
    </lineage>
</organism>
<dbReference type="Pfam" id="PF05345">
    <property type="entry name" value="He_PIG"/>
    <property type="match status" value="1"/>
</dbReference>
<feature type="region of interest" description="Disordered" evidence="1">
    <location>
        <begin position="1"/>
        <end position="31"/>
    </location>
</feature>
<sequence>MSESVRDHVHADHALPDTPSSSGGTITQYSVSPPLPAGLSLNSRTGAITGTPTAVSNATIYTITGTKAAGSTTTLVEIEVKATDVAPDSLSLPHVYAFARELRMDTRCPIRAARACM</sequence>
<dbReference type="SUPFAM" id="SSF49313">
    <property type="entry name" value="Cadherin-like"/>
    <property type="match status" value="1"/>
</dbReference>
<dbReference type="InterPro" id="IPR015919">
    <property type="entry name" value="Cadherin-like_sf"/>
</dbReference>
<evidence type="ECO:0000256" key="1">
    <source>
        <dbReference type="SAM" id="MobiDB-lite"/>
    </source>
</evidence>
<evidence type="ECO:0000313" key="2">
    <source>
        <dbReference type="EMBL" id="MBC8752770.1"/>
    </source>
</evidence>
<protein>
    <recommendedName>
        <fullName evidence="4">Dystroglycan-type cadherin-like domain-containing protein</fullName>
    </recommendedName>
</protein>
<reference evidence="2 3" key="1">
    <citation type="submission" date="2019-09" db="EMBL/GenBank/DDBJ databases">
        <title>Paraburkholderia podalyriae sp. nov., A South African Podalyria-associated rhizobium.</title>
        <authorList>
            <person name="Mavima L."/>
            <person name="Beukes C.W."/>
            <person name="Palmer M."/>
            <person name="De Meyer S.E."/>
            <person name="James E.K."/>
            <person name="Maluk M."/>
            <person name="Avontuur J.R."/>
            <person name="Chan W.Y."/>
            <person name="Venter S.N."/>
            <person name="Steenkamp E.T."/>
        </authorList>
    </citation>
    <scope>NUCLEOTIDE SEQUENCE [LARGE SCALE GENOMIC DNA]</scope>
    <source>
        <strain evidence="2 3">WC7.3b</strain>
    </source>
</reference>
<comment type="caution">
    <text evidence="2">The sequence shown here is derived from an EMBL/GenBank/DDBJ whole genome shotgun (WGS) entry which is preliminary data.</text>
</comment>
<proteinExistence type="predicted"/>
<dbReference type="Gene3D" id="2.60.40.10">
    <property type="entry name" value="Immunoglobulins"/>
    <property type="match status" value="1"/>
</dbReference>
<evidence type="ECO:0000313" key="3">
    <source>
        <dbReference type="Proteomes" id="UP000736373"/>
    </source>
</evidence>
<feature type="compositionally biased region" description="Basic and acidic residues" evidence="1">
    <location>
        <begin position="1"/>
        <end position="15"/>
    </location>
</feature>
<keyword evidence="3" id="KW-1185">Reference proteome</keyword>